<dbReference type="PROSITE" id="PS52039">
    <property type="entry name" value="TOPO_IA_2"/>
    <property type="match status" value="1"/>
</dbReference>
<feature type="domain" description="Topo IA-type catalytic" evidence="9">
    <location>
        <begin position="301"/>
        <end position="736"/>
    </location>
</feature>
<dbReference type="Gene3D" id="1.10.290.10">
    <property type="entry name" value="Topoisomerase I, domain 4"/>
    <property type="match status" value="1"/>
</dbReference>
<dbReference type="PANTHER" id="PTHR11390">
    <property type="entry name" value="PROKARYOTIC DNA TOPOISOMERASE"/>
    <property type="match status" value="1"/>
</dbReference>
<evidence type="ECO:0000313" key="10">
    <source>
        <dbReference type="EMBL" id="CAI2384000.1"/>
    </source>
</evidence>
<evidence type="ECO:0000256" key="2">
    <source>
        <dbReference type="ARBA" id="ARBA00009446"/>
    </source>
</evidence>
<evidence type="ECO:0000256" key="7">
    <source>
        <dbReference type="RuleBase" id="RU362092"/>
    </source>
</evidence>
<evidence type="ECO:0000256" key="1">
    <source>
        <dbReference type="ARBA" id="ARBA00000213"/>
    </source>
</evidence>
<dbReference type="InterPro" id="IPR000380">
    <property type="entry name" value="Topo_IA"/>
</dbReference>
<dbReference type="Gene3D" id="2.70.20.10">
    <property type="entry name" value="Topoisomerase I, domain 3"/>
    <property type="match status" value="1"/>
</dbReference>
<dbReference type="InterPro" id="IPR013824">
    <property type="entry name" value="Topo_IA_cen_sub1"/>
</dbReference>
<dbReference type="GO" id="GO:0005634">
    <property type="term" value="C:nucleus"/>
    <property type="evidence" value="ECO:0007669"/>
    <property type="project" value="TreeGrafter"/>
</dbReference>
<dbReference type="Pfam" id="PF01751">
    <property type="entry name" value="Toprim"/>
    <property type="match status" value="1"/>
</dbReference>
<dbReference type="InterPro" id="IPR013497">
    <property type="entry name" value="Topo_IA_cen"/>
</dbReference>
<dbReference type="Proteomes" id="UP001295684">
    <property type="component" value="Unassembled WGS sequence"/>
</dbReference>
<organism evidence="10 11">
    <name type="scientific">Euplotes crassus</name>
    <dbReference type="NCBI Taxonomy" id="5936"/>
    <lineage>
        <taxon>Eukaryota</taxon>
        <taxon>Sar</taxon>
        <taxon>Alveolata</taxon>
        <taxon>Ciliophora</taxon>
        <taxon>Intramacronucleata</taxon>
        <taxon>Spirotrichea</taxon>
        <taxon>Hypotrichia</taxon>
        <taxon>Euplotida</taxon>
        <taxon>Euplotidae</taxon>
        <taxon>Moneuplotes</taxon>
    </lineage>
</organism>
<evidence type="ECO:0000256" key="4">
    <source>
        <dbReference type="ARBA" id="ARBA00023029"/>
    </source>
</evidence>
<dbReference type="Pfam" id="PF01131">
    <property type="entry name" value="Topoisom_bac"/>
    <property type="match status" value="1"/>
</dbReference>
<feature type="compositionally biased region" description="Basic residues" evidence="8">
    <location>
        <begin position="60"/>
        <end position="70"/>
    </location>
</feature>
<dbReference type="GO" id="GO:0003917">
    <property type="term" value="F:DNA topoisomerase type I (single strand cut, ATP-independent) activity"/>
    <property type="evidence" value="ECO:0007669"/>
    <property type="project" value="UniProtKB-EC"/>
</dbReference>
<dbReference type="SUPFAM" id="SSF56712">
    <property type="entry name" value="Prokaryotic type I DNA topoisomerase"/>
    <property type="match status" value="1"/>
</dbReference>
<comment type="function">
    <text evidence="7">Introduces a single-strand break via transesterification at a target site in duplex DNA. Releases the supercoiling and torsional tension of DNA introduced during the DNA replication and transcription by transiently cleaving and rejoining one strand of the DNA duplex. The scissile phosphodiester is attacked by the catalytic tyrosine of the enzyme, resulting in the formation of a DNA-(5'-phosphotyrosyl)-enzyme intermediate and the expulsion of a 3'-OH DNA strand.</text>
</comment>
<dbReference type="InterPro" id="IPR023405">
    <property type="entry name" value="Topo_IA_core_domain"/>
</dbReference>
<keyword evidence="11" id="KW-1185">Reference proteome</keyword>
<protein>
    <recommendedName>
        <fullName evidence="3 7">DNA topoisomerase</fullName>
        <ecNumber evidence="3 7">5.6.2.1</ecNumber>
    </recommendedName>
</protein>
<dbReference type="GO" id="GO:0006265">
    <property type="term" value="P:DNA topological change"/>
    <property type="evidence" value="ECO:0007669"/>
    <property type="project" value="InterPro"/>
</dbReference>
<dbReference type="InterPro" id="IPR013825">
    <property type="entry name" value="Topo_IA_cen_sub2"/>
</dbReference>
<keyword evidence="4 7" id="KW-0799">Topoisomerase</keyword>
<comment type="caution">
    <text evidence="10">The sequence shown here is derived from an EMBL/GenBank/DDBJ whole genome shotgun (WGS) entry which is preliminary data.</text>
</comment>
<evidence type="ECO:0000313" key="11">
    <source>
        <dbReference type="Proteomes" id="UP001295684"/>
    </source>
</evidence>
<dbReference type="Gene3D" id="1.10.460.10">
    <property type="entry name" value="Topoisomerase I, domain 2"/>
    <property type="match status" value="1"/>
</dbReference>
<dbReference type="InterPro" id="IPR003601">
    <property type="entry name" value="Topo_IA_2"/>
</dbReference>
<dbReference type="AlphaFoldDB" id="A0AAD1Y385"/>
<accession>A0AAD1Y385</accession>
<dbReference type="InterPro" id="IPR013826">
    <property type="entry name" value="Topo_IA_cen_sub3"/>
</dbReference>
<dbReference type="PANTHER" id="PTHR11390:SF21">
    <property type="entry name" value="DNA TOPOISOMERASE 3-ALPHA"/>
    <property type="match status" value="1"/>
</dbReference>
<comment type="catalytic activity">
    <reaction evidence="1 7">
        <text>ATP-independent breakage of single-stranded DNA, followed by passage and rejoining.</text>
        <dbReference type="EC" id="5.6.2.1"/>
    </reaction>
</comment>
<evidence type="ECO:0000256" key="8">
    <source>
        <dbReference type="SAM" id="MobiDB-lite"/>
    </source>
</evidence>
<gene>
    <name evidence="10" type="ORF">ECRASSUSDP1_LOCUS25519</name>
</gene>
<dbReference type="Gene3D" id="3.40.50.140">
    <property type="match status" value="1"/>
</dbReference>
<evidence type="ECO:0000256" key="3">
    <source>
        <dbReference type="ARBA" id="ARBA00012891"/>
    </source>
</evidence>
<dbReference type="EMBL" id="CAMPGE010026306">
    <property type="protein sequence ID" value="CAI2384000.1"/>
    <property type="molecule type" value="Genomic_DNA"/>
</dbReference>
<dbReference type="InterPro" id="IPR003602">
    <property type="entry name" value="Topo_IA_DNA-bd_dom"/>
</dbReference>
<dbReference type="SMART" id="SM00436">
    <property type="entry name" value="TOP1Bc"/>
    <property type="match status" value="1"/>
</dbReference>
<dbReference type="EC" id="5.6.2.1" evidence="3 7"/>
<sequence>MESLPQTQSLEETKATFAVLNDASEGEDSDKNEGDFNDSDFYDEKGMYKLGGTTEEKKTEKKKVRVKNPHNRLPTVEDEENSKFSMKFMRRTDYSNKQRKAYYDSLEIDMDALVWELGQIAEETGGINITMIAEKPSAAKEIANALSKAQCDKITRKSIERYEFYGKFKGIEAFFIVTSVYGFLYRTHYKKQVQSYDLDPHNFLDDQLTDYPSDFKERRRRGKFSTSNIMENLEYVLSGSHLIIFWTDNDVAGENICFEVLKFIQKRRIECQFQNTLRAQFSSLSHIEIRESFDDLRYRPDKAKSMACHARDVIDLRVGIAFTTFLTYEIQKKIGKNLAKRISYGPCQFPAFWFCYKRFIEIKNFEPYNYWRVKATLNTKNSDKIDVYLDEEFKEKSKAEEMVKKITGTTAIFARTDSQTVKIPKPQPINLLLSSSEELGYTASKTSRIAQTLYRKGMISYPRTNSRQYNYGFEYVPMLESFSIKGEYKHIAKDLLKRINKSKEEEEFSKYDIQQCRKNEYQAHPPVYPVSMPSKHGILIKDSDSYHLHNLVMKHFLSTLDKEAVVQTHKDIVKIGDTELYSQSSEFTENTFTKYYRPKGVKKLLKHLDKPRLTEEEYDICSITLEELQKPPPDFLSEPELIQLLEQHKIGTDGTIPDHINKIVMRKYVTEVNDPRCFIPTSLGFCLAEGFLEIQPELIHPDVRRFILNGCSKIENYELSYDSIQHEFIQVFRAKLNVFMSKFKKIKQNLERMQDIGTMIANVKKKVIKDGEEPKDIIDEITEDYLVAKQETFIEISDKLGPDHTSIST</sequence>
<proteinExistence type="inferred from homology"/>
<name>A0AAD1Y385_EUPCR</name>
<dbReference type="InterPro" id="IPR006171">
    <property type="entry name" value="TOPRIM_dom"/>
</dbReference>
<evidence type="ECO:0000256" key="6">
    <source>
        <dbReference type="ARBA" id="ARBA00023235"/>
    </source>
</evidence>
<dbReference type="SMART" id="SM00437">
    <property type="entry name" value="TOP1Ac"/>
    <property type="match status" value="1"/>
</dbReference>
<comment type="similarity">
    <text evidence="2 7">Belongs to the type IA topoisomerase family.</text>
</comment>
<evidence type="ECO:0000256" key="5">
    <source>
        <dbReference type="ARBA" id="ARBA00023125"/>
    </source>
</evidence>
<dbReference type="GO" id="GO:0003677">
    <property type="term" value="F:DNA binding"/>
    <property type="evidence" value="ECO:0007669"/>
    <property type="project" value="UniProtKB-KW"/>
</dbReference>
<dbReference type="GO" id="GO:0006281">
    <property type="term" value="P:DNA repair"/>
    <property type="evidence" value="ECO:0007669"/>
    <property type="project" value="TreeGrafter"/>
</dbReference>
<evidence type="ECO:0000259" key="9">
    <source>
        <dbReference type="PROSITE" id="PS52039"/>
    </source>
</evidence>
<keyword evidence="6 7" id="KW-0413">Isomerase</keyword>
<reference evidence="10" key="1">
    <citation type="submission" date="2023-07" db="EMBL/GenBank/DDBJ databases">
        <authorList>
            <consortium name="AG Swart"/>
            <person name="Singh M."/>
            <person name="Singh A."/>
            <person name="Seah K."/>
            <person name="Emmerich C."/>
        </authorList>
    </citation>
    <scope>NUCLEOTIDE SEQUENCE</scope>
    <source>
        <strain evidence="10">DP1</strain>
    </source>
</reference>
<feature type="region of interest" description="Disordered" evidence="8">
    <location>
        <begin position="1"/>
        <end position="78"/>
    </location>
</feature>
<feature type="compositionally biased region" description="Polar residues" evidence="8">
    <location>
        <begin position="1"/>
        <end position="10"/>
    </location>
</feature>
<dbReference type="GO" id="GO:0006310">
    <property type="term" value="P:DNA recombination"/>
    <property type="evidence" value="ECO:0007669"/>
    <property type="project" value="TreeGrafter"/>
</dbReference>
<keyword evidence="5 7" id="KW-0238">DNA-binding</keyword>